<sequence length="67" mass="7546">MRLITNLADRLVRRLVPESTAAAQIGTRDICTDMSMCSSNNYWIECGWTIVNGKLTCKCSRTSMRCV</sequence>
<dbReference type="EMBL" id="BSTX01000001">
    <property type="protein sequence ID" value="GLZ77698.1"/>
    <property type="molecule type" value="Genomic_DNA"/>
</dbReference>
<protein>
    <submittedName>
        <fullName evidence="1">Uncharacterized protein</fullName>
    </submittedName>
</protein>
<evidence type="ECO:0000313" key="2">
    <source>
        <dbReference type="Proteomes" id="UP001165079"/>
    </source>
</evidence>
<reference evidence="1" key="1">
    <citation type="submission" date="2023-03" db="EMBL/GenBank/DDBJ databases">
        <title>Actinorhabdospora filicis NBRC 111898.</title>
        <authorList>
            <person name="Ichikawa N."/>
            <person name="Sato H."/>
            <person name="Tonouchi N."/>
        </authorList>
    </citation>
    <scope>NUCLEOTIDE SEQUENCE</scope>
    <source>
        <strain evidence="1">NBRC 111898</strain>
    </source>
</reference>
<evidence type="ECO:0000313" key="1">
    <source>
        <dbReference type="EMBL" id="GLZ77698.1"/>
    </source>
</evidence>
<organism evidence="1 2">
    <name type="scientific">Actinorhabdospora filicis</name>
    <dbReference type="NCBI Taxonomy" id="1785913"/>
    <lineage>
        <taxon>Bacteria</taxon>
        <taxon>Bacillati</taxon>
        <taxon>Actinomycetota</taxon>
        <taxon>Actinomycetes</taxon>
        <taxon>Micromonosporales</taxon>
        <taxon>Micromonosporaceae</taxon>
        <taxon>Actinorhabdospora</taxon>
    </lineage>
</organism>
<name>A0A9W6SKK3_9ACTN</name>
<proteinExistence type="predicted"/>
<accession>A0A9W6SKK3</accession>
<dbReference type="RefSeq" id="WP_285662790.1">
    <property type="nucleotide sequence ID" value="NZ_BSTX01000001.1"/>
</dbReference>
<keyword evidence="2" id="KW-1185">Reference proteome</keyword>
<comment type="caution">
    <text evidence="1">The sequence shown here is derived from an EMBL/GenBank/DDBJ whole genome shotgun (WGS) entry which is preliminary data.</text>
</comment>
<dbReference type="AlphaFoldDB" id="A0A9W6SKK3"/>
<gene>
    <name evidence="1" type="ORF">Afil01_25050</name>
</gene>
<dbReference type="Proteomes" id="UP001165079">
    <property type="component" value="Unassembled WGS sequence"/>
</dbReference>